<evidence type="ECO:0000313" key="3">
    <source>
        <dbReference type="Proteomes" id="UP000470213"/>
    </source>
</evidence>
<dbReference type="Proteomes" id="UP000470213">
    <property type="component" value="Unassembled WGS sequence"/>
</dbReference>
<keyword evidence="3" id="KW-1185">Reference proteome</keyword>
<dbReference type="SUPFAM" id="SSF88874">
    <property type="entry name" value="Receptor-binding domain of short tail fibre protein gp12"/>
    <property type="match status" value="1"/>
</dbReference>
<reference evidence="2 3" key="1">
    <citation type="submission" date="2020-01" db="EMBL/GenBank/DDBJ databases">
        <authorList>
            <person name="Chen J."/>
            <person name="Zhu S."/>
            <person name="Yang J."/>
        </authorList>
    </citation>
    <scope>NUCLEOTIDE SEQUENCE [LARGE SCALE GENOMIC DNA]</scope>
    <source>
        <strain evidence="2 3">345S023</strain>
    </source>
</reference>
<dbReference type="Pfam" id="PF07484">
    <property type="entry name" value="Collar"/>
    <property type="match status" value="1"/>
</dbReference>
<comment type="caution">
    <text evidence="2">The sequence shown here is derived from an EMBL/GenBank/DDBJ whole genome shotgun (WGS) entry which is preliminary data.</text>
</comment>
<name>A0A7X5LNR8_9ALTE</name>
<dbReference type="InterPro" id="IPR011083">
    <property type="entry name" value="Phage_tail_collar_dom"/>
</dbReference>
<proteinExistence type="predicted"/>
<feature type="domain" description="Phage tail collar" evidence="1">
    <location>
        <begin position="7"/>
        <end position="62"/>
    </location>
</feature>
<dbReference type="EMBL" id="JAAAWN010000021">
    <property type="protein sequence ID" value="NDV92329.1"/>
    <property type="molecule type" value="Genomic_DNA"/>
</dbReference>
<protein>
    <submittedName>
        <fullName evidence="2">Phage tail protein</fullName>
    </submittedName>
</protein>
<evidence type="ECO:0000259" key="1">
    <source>
        <dbReference type="Pfam" id="PF07484"/>
    </source>
</evidence>
<dbReference type="RefSeq" id="WP_163086980.1">
    <property type="nucleotide sequence ID" value="NZ_JAAAWN010000021.1"/>
</dbReference>
<dbReference type="InterPro" id="IPR037053">
    <property type="entry name" value="Phage_tail_collar_dom_sf"/>
</dbReference>
<dbReference type="AlphaFoldDB" id="A0A7X5LNR8"/>
<accession>A0A7X5LNR8</accession>
<organism evidence="2 3">
    <name type="scientific">Alteromonas profundi</name>
    <dbReference type="NCBI Taxonomy" id="2696062"/>
    <lineage>
        <taxon>Bacteria</taxon>
        <taxon>Pseudomonadati</taxon>
        <taxon>Pseudomonadota</taxon>
        <taxon>Gammaproteobacteria</taxon>
        <taxon>Alteromonadales</taxon>
        <taxon>Alteromonadaceae</taxon>
        <taxon>Alteromonas/Salinimonas group</taxon>
        <taxon>Alteromonas</taxon>
    </lineage>
</organism>
<sequence length="182" mass="18941">MSEPFLGEIRAFGFNFTPRGWASCNGQLLAIASNTALFSLLGIMYGGDGRTTFALPDLRGRAAMHYGNGPGLSDRRLGEKSGIETITLDEANLPAHTHEVTAVAKCVGGAGNSNDAINNVWADDLGAASATYSTSTPTSDMNASAVEATCAPTGSGLSISNMQPYLVVNYCIATQGIFPSRN</sequence>
<dbReference type="Gene3D" id="3.90.1340.10">
    <property type="entry name" value="Phage tail collar domain"/>
    <property type="match status" value="1"/>
</dbReference>
<evidence type="ECO:0000313" key="2">
    <source>
        <dbReference type="EMBL" id="NDV92329.1"/>
    </source>
</evidence>
<gene>
    <name evidence="2" type="ORF">GTH32_14195</name>
</gene>